<dbReference type="SUPFAM" id="SSF52540">
    <property type="entry name" value="P-loop containing nucleoside triphosphate hydrolases"/>
    <property type="match status" value="1"/>
</dbReference>
<dbReference type="SMART" id="SM00382">
    <property type="entry name" value="AAA"/>
    <property type="match status" value="1"/>
</dbReference>
<dbReference type="Gene3D" id="3.40.50.300">
    <property type="entry name" value="P-loop containing nucleotide triphosphate hydrolases"/>
    <property type="match status" value="1"/>
</dbReference>
<dbReference type="PANTHER" id="PTHR42788">
    <property type="entry name" value="TAURINE IMPORT ATP-BINDING PROTEIN-RELATED"/>
    <property type="match status" value="1"/>
</dbReference>
<keyword evidence="6" id="KW-1185">Reference proteome</keyword>
<dbReference type="AlphaFoldDB" id="A0A7K0CE69"/>
<accession>A0A7K0CE69</accession>
<dbReference type="InterPro" id="IPR017871">
    <property type="entry name" value="ABC_transporter-like_CS"/>
</dbReference>
<evidence type="ECO:0000259" key="4">
    <source>
        <dbReference type="PROSITE" id="PS50893"/>
    </source>
</evidence>
<comment type="caution">
    <text evidence="5">The sequence shown here is derived from an EMBL/GenBank/DDBJ whole genome shotgun (WGS) entry which is preliminary data.</text>
</comment>
<dbReference type="PROSITE" id="PS50893">
    <property type="entry name" value="ABC_TRANSPORTER_2"/>
    <property type="match status" value="1"/>
</dbReference>
<keyword evidence="3 5" id="KW-0067">ATP-binding</keyword>
<keyword evidence="2" id="KW-0547">Nucleotide-binding</keyword>
<protein>
    <submittedName>
        <fullName evidence="5">Aliphatic sulfonates import ATP-binding protein SsuB</fullName>
        <ecNumber evidence="5">3.6.3.-</ecNumber>
    </submittedName>
</protein>
<feature type="domain" description="ABC transporter" evidence="4">
    <location>
        <begin position="2"/>
        <end position="234"/>
    </location>
</feature>
<evidence type="ECO:0000313" key="6">
    <source>
        <dbReference type="Proteomes" id="UP000466345"/>
    </source>
</evidence>
<dbReference type="InterPro" id="IPR003439">
    <property type="entry name" value="ABC_transporter-like_ATP-bd"/>
</dbReference>
<reference evidence="5 6" key="1">
    <citation type="submission" date="2019-10" db="EMBL/GenBank/DDBJ databases">
        <title>Streptomyces smaragdinus sp. nov. and Streptomyces fabii sp. nov., isolated from the gut of fungus growing-termite Macrotermes natalensis.</title>
        <authorList>
            <person name="Schwitalla J."/>
            <person name="Benndorf R."/>
            <person name="Martin K."/>
            <person name="De Beer W."/>
            <person name="Kaster A.-K."/>
            <person name="Vollmers J."/>
            <person name="Poulsen M."/>
            <person name="Beemelmanns C."/>
        </authorList>
    </citation>
    <scope>NUCLEOTIDE SEQUENCE [LARGE SCALE GENOMIC DNA]</scope>
    <source>
        <strain evidence="5 6">RB5</strain>
    </source>
</reference>
<organism evidence="5 6">
    <name type="scientific">Streptomyces smaragdinus</name>
    <dbReference type="NCBI Taxonomy" id="2585196"/>
    <lineage>
        <taxon>Bacteria</taxon>
        <taxon>Bacillati</taxon>
        <taxon>Actinomycetota</taxon>
        <taxon>Actinomycetes</taxon>
        <taxon>Kitasatosporales</taxon>
        <taxon>Streptomycetaceae</taxon>
        <taxon>Streptomyces</taxon>
    </lineage>
</organism>
<evidence type="ECO:0000256" key="1">
    <source>
        <dbReference type="ARBA" id="ARBA00022448"/>
    </source>
</evidence>
<dbReference type="PANTHER" id="PTHR42788:SF13">
    <property type="entry name" value="ALIPHATIC SULFONATES IMPORT ATP-BINDING PROTEIN SSUB"/>
    <property type="match status" value="1"/>
</dbReference>
<evidence type="ECO:0000313" key="5">
    <source>
        <dbReference type="EMBL" id="MQY11760.1"/>
    </source>
</evidence>
<evidence type="ECO:0000256" key="2">
    <source>
        <dbReference type="ARBA" id="ARBA00022741"/>
    </source>
</evidence>
<keyword evidence="1" id="KW-0813">Transport</keyword>
<dbReference type="OrthoDB" id="4310860at2"/>
<dbReference type="GO" id="GO:0016887">
    <property type="term" value="F:ATP hydrolysis activity"/>
    <property type="evidence" value="ECO:0007669"/>
    <property type="project" value="InterPro"/>
</dbReference>
<dbReference type="PROSITE" id="PS00211">
    <property type="entry name" value="ABC_TRANSPORTER_1"/>
    <property type="match status" value="1"/>
</dbReference>
<dbReference type="InterPro" id="IPR027417">
    <property type="entry name" value="P-loop_NTPase"/>
</dbReference>
<proteinExistence type="predicted"/>
<sequence>MLEVQSLGKTYLGSTPHEAIRDISCSVTEGEFVALVGPSGCGKTTLLRCLSGLDSPTTGEVRVDGARVIEPVASMALVFQEYGRSLYPWLTVEQNMRLPLEAAGVSRSEIRERCDRALTDVGLQGMNDRHPWQLSGGMQQRVAIARAIAYRPRILLMDEPFASVDAQTREDLEDLMLDIRSRYDMTIVFVTHDIEESIYLSDRVIVLSQPPTTVAKVFPVNLPRERDQLGTKSLPEFIELRTAVHRAIRRDEDVTAGALAKA</sequence>
<gene>
    <name evidence="5" type="primary">ssuB_2</name>
    <name evidence="5" type="ORF">SRB5_18790</name>
</gene>
<keyword evidence="5" id="KW-0378">Hydrolase</keyword>
<dbReference type="Proteomes" id="UP000466345">
    <property type="component" value="Unassembled WGS sequence"/>
</dbReference>
<dbReference type="InterPro" id="IPR050166">
    <property type="entry name" value="ABC_transporter_ATP-bind"/>
</dbReference>
<dbReference type="CDD" id="cd03293">
    <property type="entry name" value="ABC_NrtD_SsuB_transporters"/>
    <property type="match status" value="1"/>
</dbReference>
<name>A0A7K0CE69_9ACTN</name>
<dbReference type="RefSeq" id="WP_153451036.1">
    <property type="nucleotide sequence ID" value="NZ_WEGJ01000004.1"/>
</dbReference>
<dbReference type="InterPro" id="IPR003593">
    <property type="entry name" value="AAA+_ATPase"/>
</dbReference>
<dbReference type="EC" id="3.6.3.-" evidence="5"/>
<dbReference type="Pfam" id="PF00005">
    <property type="entry name" value="ABC_tran"/>
    <property type="match status" value="1"/>
</dbReference>
<dbReference type="EMBL" id="WEGJ01000004">
    <property type="protein sequence ID" value="MQY11760.1"/>
    <property type="molecule type" value="Genomic_DNA"/>
</dbReference>
<dbReference type="GO" id="GO:0005524">
    <property type="term" value="F:ATP binding"/>
    <property type="evidence" value="ECO:0007669"/>
    <property type="project" value="UniProtKB-KW"/>
</dbReference>
<evidence type="ECO:0000256" key="3">
    <source>
        <dbReference type="ARBA" id="ARBA00022840"/>
    </source>
</evidence>